<dbReference type="AlphaFoldDB" id="A0AAD9P8L4"/>
<dbReference type="Proteomes" id="UP001209878">
    <property type="component" value="Unassembled WGS sequence"/>
</dbReference>
<accession>A0AAD9P8L4</accession>
<dbReference type="EMBL" id="JAODUO010000087">
    <property type="protein sequence ID" value="KAK2190153.1"/>
    <property type="molecule type" value="Genomic_DNA"/>
</dbReference>
<name>A0AAD9P8L4_RIDPI</name>
<sequence length="111" mass="13431">MCHEQWCANRIFQLTCRIETRRTFYNHFCLHYFSMIWKKLPAQKWNILTFIDRLYNDSNDGINGMLNLFVLLYADDTVIMAENEHDMQRNLDLLNEYCICNKLKINISKTK</sequence>
<gene>
    <name evidence="2" type="ORF">NP493_86g05008</name>
</gene>
<feature type="domain" description="Reverse transcriptase" evidence="1">
    <location>
        <begin position="50"/>
        <end position="111"/>
    </location>
</feature>
<dbReference type="InterPro" id="IPR043128">
    <property type="entry name" value="Rev_trsase/Diguanyl_cyclase"/>
</dbReference>
<proteinExistence type="predicted"/>
<comment type="caution">
    <text evidence="2">The sequence shown here is derived from an EMBL/GenBank/DDBJ whole genome shotgun (WGS) entry which is preliminary data.</text>
</comment>
<dbReference type="Pfam" id="PF00078">
    <property type="entry name" value="RVT_1"/>
    <property type="match status" value="1"/>
</dbReference>
<dbReference type="InterPro" id="IPR043502">
    <property type="entry name" value="DNA/RNA_pol_sf"/>
</dbReference>
<dbReference type="SUPFAM" id="SSF56672">
    <property type="entry name" value="DNA/RNA polymerases"/>
    <property type="match status" value="1"/>
</dbReference>
<dbReference type="InterPro" id="IPR000477">
    <property type="entry name" value="RT_dom"/>
</dbReference>
<organism evidence="2 3">
    <name type="scientific">Ridgeia piscesae</name>
    <name type="common">Tubeworm</name>
    <dbReference type="NCBI Taxonomy" id="27915"/>
    <lineage>
        <taxon>Eukaryota</taxon>
        <taxon>Metazoa</taxon>
        <taxon>Spiralia</taxon>
        <taxon>Lophotrochozoa</taxon>
        <taxon>Annelida</taxon>
        <taxon>Polychaeta</taxon>
        <taxon>Sedentaria</taxon>
        <taxon>Canalipalpata</taxon>
        <taxon>Sabellida</taxon>
        <taxon>Siboglinidae</taxon>
        <taxon>Ridgeia</taxon>
    </lineage>
</organism>
<evidence type="ECO:0000313" key="2">
    <source>
        <dbReference type="EMBL" id="KAK2190153.1"/>
    </source>
</evidence>
<keyword evidence="3" id="KW-1185">Reference proteome</keyword>
<evidence type="ECO:0000313" key="3">
    <source>
        <dbReference type="Proteomes" id="UP001209878"/>
    </source>
</evidence>
<protein>
    <recommendedName>
        <fullName evidence="1">Reverse transcriptase domain-containing protein</fullName>
    </recommendedName>
</protein>
<reference evidence="2" key="1">
    <citation type="journal article" date="2023" name="Mol. Biol. Evol.">
        <title>Third-Generation Sequencing Reveals the Adaptive Role of the Epigenome in Three Deep-Sea Polychaetes.</title>
        <authorList>
            <person name="Perez M."/>
            <person name="Aroh O."/>
            <person name="Sun Y."/>
            <person name="Lan Y."/>
            <person name="Juniper S.K."/>
            <person name="Young C.R."/>
            <person name="Angers B."/>
            <person name="Qian P.Y."/>
        </authorList>
    </citation>
    <scope>NUCLEOTIDE SEQUENCE</scope>
    <source>
        <strain evidence="2">R07B-5</strain>
    </source>
</reference>
<dbReference type="Gene3D" id="3.30.70.270">
    <property type="match status" value="1"/>
</dbReference>
<evidence type="ECO:0000259" key="1">
    <source>
        <dbReference type="Pfam" id="PF00078"/>
    </source>
</evidence>